<gene>
    <name evidence="13" type="ORF">ILUMI_26482</name>
</gene>
<keyword evidence="14" id="KW-1185">Reference proteome</keyword>
<evidence type="ECO:0000256" key="5">
    <source>
        <dbReference type="ARBA" id="ARBA00022989"/>
    </source>
</evidence>
<evidence type="ECO:0000256" key="6">
    <source>
        <dbReference type="ARBA" id="ARBA00023010"/>
    </source>
</evidence>
<protein>
    <recommendedName>
        <fullName evidence="9">Peroxin-13</fullName>
    </recommendedName>
</protein>
<dbReference type="OrthoDB" id="10037838at2759"/>
<comment type="similarity">
    <text evidence="1">Belongs to the peroxin-13 family.</text>
</comment>
<comment type="caution">
    <text evidence="13">The sequence shown here is derived from an EMBL/GenBank/DDBJ whole genome shotgun (WGS) entry which is preliminary data.</text>
</comment>
<evidence type="ECO:0000313" key="13">
    <source>
        <dbReference type="EMBL" id="KAF2879676.1"/>
    </source>
</evidence>
<name>A0A8K0FYL6_IGNLU</name>
<evidence type="ECO:0000313" key="14">
    <source>
        <dbReference type="Proteomes" id="UP000801492"/>
    </source>
</evidence>
<organism evidence="13 14">
    <name type="scientific">Ignelater luminosus</name>
    <name type="common">Cucubano</name>
    <name type="synonym">Pyrophorus luminosus</name>
    <dbReference type="NCBI Taxonomy" id="2038154"/>
    <lineage>
        <taxon>Eukaryota</taxon>
        <taxon>Metazoa</taxon>
        <taxon>Ecdysozoa</taxon>
        <taxon>Arthropoda</taxon>
        <taxon>Hexapoda</taxon>
        <taxon>Insecta</taxon>
        <taxon>Pterygota</taxon>
        <taxon>Neoptera</taxon>
        <taxon>Endopterygota</taxon>
        <taxon>Coleoptera</taxon>
        <taxon>Polyphaga</taxon>
        <taxon>Elateriformia</taxon>
        <taxon>Elateroidea</taxon>
        <taxon>Elateridae</taxon>
        <taxon>Agrypninae</taxon>
        <taxon>Pyrophorini</taxon>
        <taxon>Ignelater</taxon>
    </lineage>
</organism>
<dbReference type="GO" id="GO:0016560">
    <property type="term" value="P:protein import into peroxisome matrix, docking"/>
    <property type="evidence" value="ECO:0007669"/>
    <property type="project" value="InterPro"/>
</dbReference>
<evidence type="ECO:0000256" key="7">
    <source>
        <dbReference type="ARBA" id="ARBA00023136"/>
    </source>
</evidence>
<dbReference type="InterPro" id="IPR035463">
    <property type="entry name" value="Pex13"/>
</dbReference>
<evidence type="ECO:0000259" key="12">
    <source>
        <dbReference type="Pfam" id="PF04088"/>
    </source>
</evidence>
<dbReference type="GO" id="GO:1990429">
    <property type="term" value="C:peroxisomal importomer complex"/>
    <property type="evidence" value="ECO:0007669"/>
    <property type="project" value="TreeGrafter"/>
</dbReference>
<evidence type="ECO:0000256" key="10">
    <source>
        <dbReference type="ARBA" id="ARBA00046271"/>
    </source>
</evidence>
<dbReference type="PANTHER" id="PTHR19332:SF1">
    <property type="entry name" value="PEROXISOMAL MEMBRANE PROTEIN PEX13"/>
    <property type="match status" value="1"/>
</dbReference>
<dbReference type="InterPro" id="IPR007223">
    <property type="entry name" value="Peroxin-13_N"/>
</dbReference>
<evidence type="ECO:0000256" key="1">
    <source>
        <dbReference type="ARBA" id="ARBA00006033"/>
    </source>
</evidence>
<evidence type="ECO:0000256" key="8">
    <source>
        <dbReference type="ARBA" id="ARBA00023140"/>
    </source>
</evidence>
<keyword evidence="7" id="KW-0472">Membrane</keyword>
<feature type="domain" description="Peroxin 13 N-terminal" evidence="12">
    <location>
        <begin position="114"/>
        <end position="250"/>
    </location>
</feature>
<dbReference type="EMBL" id="VTPC01091098">
    <property type="protein sequence ID" value="KAF2879676.1"/>
    <property type="molecule type" value="Genomic_DNA"/>
</dbReference>
<dbReference type="Proteomes" id="UP000801492">
    <property type="component" value="Unassembled WGS sequence"/>
</dbReference>
<evidence type="ECO:0000256" key="3">
    <source>
        <dbReference type="ARBA" id="ARBA00022692"/>
    </source>
</evidence>
<evidence type="ECO:0000256" key="9">
    <source>
        <dbReference type="ARBA" id="ARBA00029693"/>
    </source>
</evidence>
<dbReference type="PANTHER" id="PTHR19332">
    <property type="entry name" value="PEROXISOMAL MEMBRANE PROTEIN PEX13"/>
    <property type="match status" value="1"/>
</dbReference>
<dbReference type="GO" id="GO:0005778">
    <property type="term" value="C:peroxisomal membrane"/>
    <property type="evidence" value="ECO:0007669"/>
    <property type="project" value="UniProtKB-SubCell"/>
</dbReference>
<feature type="region of interest" description="Disordered" evidence="11">
    <location>
        <begin position="1"/>
        <end position="49"/>
    </location>
</feature>
<keyword evidence="8" id="KW-0576">Peroxisome</keyword>
<evidence type="ECO:0000256" key="4">
    <source>
        <dbReference type="ARBA" id="ARBA00022927"/>
    </source>
</evidence>
<keyword evidence="3" id="KW-0812">Transmembrane</keyword>
<keyword evidence="2" id="KW-0813">Transport</keyword>
<dbReference type="Pfam" id="PF04088">
    <property type="entry name" value="Peroxin-13_N"/>
    <property type="match status" value="1"/>
</dbReference>
<keyword evidence="5" id="KW-1133">Transmembrane helix</keyword>
<accession>A0A8K0FYL6</accession>
<keyword evidence="4" id="KW-0653">Protein transport</keyword>
<evidence type="ECO:0000256" key="11">
    <source>
        <dbReference type="SAM" id="MobiDB-lite"/>
    </source>
</evidence>
<sequence length="263" mass="29347">MTSPLKPWNSNNETQVLRSSNPNPVIPQVGGTRNVPLLPPRPSSTSTTPMNSYGFGSPYSSMGYGYGNSYGSFGYRSPMYSSYGYGNSYGYSNPGMYGMDGYSSFGPRDDAERRFIQFAEESSRNTFANVESIVRAVNSISMMLDNTFFAMTSSFRAVLSVAENFGRLRSMFGHIWYSLNVFRLFKWLYRRLMRLMGYKVMDSAASVAWNEAHNGAAAVVASGEGSGGFNWPTIAFFGVLISTPYLISKYLLPKYEGKIFFYL</sequence>
<reference evidence="13" key="1">
    <citation type="submission" date="2019-08" db="EMBL/GenBank/DDBJ databases">
        <title>The genome of the North American firefly Photinus pyralis.</title>
        <authorList>
            <consortium name="Photinus pyralis genome working group"/>
            <person name="Fallon T.R."/>
            <person name="Sander Lower S.E."/>
            <person name="Weng J.-K."/>
        </authorList>
    </citation>
    <scope>NUCLEOTIDE SEQUENCE</scope>
    <source>
        <strain evidence="13">TRF0915ILg1</strain>
        <tissue evidence="13">Whole body</tissue>
    </source>
</reference>
<feature type="compositionally biased region" description="Polar residues" evidence="11">
    <location>
        <begin position="1"/>
        <end position="23"/>
    </location>
</feature>
<keyword evidence="6" id="KW-0811">Translocation</keyword>
<proteinExistence type="inferred from homology"/>
<dbReference type="AlphaFoldDB" id="A0A8K0FYL6"/>
<comment type="subcellular location">
    <subcellularLocation>
        <location evidence="10">Peroxisome membrane</location>
    </subcellularLocation>
</comment>
<evidence type="ECO:0000256" key="2">
    <source>
        <dbReference type="ARBA" id="ARBA00022448"/>
    </source>
</evidence>